<feature type="compositionally biased region" description="Basic and acidic residues" evidence="1">
    <location>
        <begin position="1085"/>
        <end position="1099"/>
    </location>
</feature>
<dbReference type="EMBL" id="JROU02000316">
    <property type="protein sequence ID" value="OEH79656.1"/>
    <property type="molecule type" value="Genomic_DNA"/>
</dbReference>
<reference evidence="2 3" key="1">
    <citation type="journal article" date="2016" name="BMC Genomics">
        <title>Comparative genomics reveals Cyclospora cayetanensis possesses coccidia-like metabolism and invasion components but unique surface antigens.</title>
        <authorList>
            <person name="Liu S."/>
            <person name="Wang L."/>
            <person name="Zheng H."/>
            <person name="Xu Z."/>
            <person name="Roellig D.M."/>
            <person name="Li N."/>
            <person name="Frace M.A."/>
            <person name="Tang K."/>
            <person name="Arrowood M.J."/>
            <person name="Moss D.M."/>
            <person name="Zhang L."/>
            <person name="Feng Y."/>
            <person name="Xiao L."/>
        </authorList>
    </citation>
    <scope>NUCLEOTIDE SEQUENCE [LARGE SCALE GENOMIC DNA]</scope>
    <source>
        <strain evidence="2 3">CHN_HEN01</strain>
    </source>
</reference>
<feature type="region of interest" description="Disordered" evidence="1">
    <location>
        <begin position="1010"/>
        <end position="1038"/>
    </location>
</feature>
<feature type="region of interest" description="Disordered" evidence="1">
    <location>
        <begin position="1616"/>
        <end position="1644"/>
    </location>
</feature>
<feature type="region of interest" description="Disordered" evidence="1">
    <location>
        <begin position="152"/>
        <end position="172"/>
    </location>
</feature>
<organism evidence="2 3">
    <name type="scientific">Cyclospora cayetanensis</name>
    <dbReference type="NCBI Taxonomy" id="88456"/>
    <lineage>
        <taxon>Eukaryota</taxon>
        <taxon>Sar</taxon>
        <taxon>Alveolata</taxon>
        <taxon>Apicomplexa</taxon>
        <taxon>Conoidasida</taxon>
        <taxon>Coccidia</taxon>
        <taxon>Eucoccidiorida</taxon>
        <taxon>Eimeriorina</taxon>
        <taxon>Eimeriidae</taxon>
        <taxon>Cyclospora</taxon>
    </lineage>
</organism>
<protein>
    <submittedName>
        <fullName evidence="2">Uncharacterized protein</fullName>
    </submittedName>
</protein>
<evidence type="ECO:0000256" key="1">
    <source>
        <dbReference type="SAM" id="MobiDB-lite"/>
    </source>
</evidence>
<comment type="caution">
    <text evidence="2">The sequence shown here is derived from an EMBL/GenBank/DDBJ whole genome shotgun (WGS) entry which is preliminary data.</text>
</comment>
<dbReference type="VEuPathDB" id="ToxoDB:LOC34617907"/>
<feature type="region of interest" description="Disordered" evidence="1">
    <location>
        <begin position="193"/>
        <end position="226"/>
    </location>
</feature>
<evidence type="ECO:0000313" key="3">
    <source>
        <dbReference type="Proteomes" id="UP000095192"/>
    </source>
</evidence>
<feature type="compositionally biased region" description="Basic and acidic residues" evidence="1">
    <location>
        <begin position="1121"/>
        <end position="1131"/>
    </location>
</feature>
<gene>
    <name evidence="2" type="ORF">cyc_00795</name>
</gene>
<evidence type="ECO:0000313" key="2">
    <source>
        <dbReference type="EMBL" id="OEH79656.1"/>
    </source>
</evidence>
<feature type="region of interest" description="Disordered" evidence="1">
    <location>
        <begin position="1790"/>
        <end position="1826"/>
    </location>
</feature>
<feature type="compositionally biased region" description="Polar residues" evidence="1">
    <location>
        <begin position="502"/>
        <end position="518"/>
    </location>
</feature>
<accession>A0A1D3D884</accession>
<feature type="region of interest" description="Disordered" evidence="1">
    <location>
        <begin position="572"/>
        <end position="633"/>
    </location>
</feature>
<feature type="region of interest" description="Disordered" evidence="1">
    <location>
        <begin position="958"/>
        <end position="997"/>
    </location>
</feature>
<feature type="region of interest" description="Disordered" evidence="1">
    <location>
        <begin position="745"/>
        <end position="766"/>
    </location>
</feature>
<dbReference type="VEuPathDB" id="ToxoDB:cyc_00795"/>
<feature type="region of interest" description="Disordered" evidence="1">
    <location>
        <begin position="1"/>
        <end position="22"/>
    </location>
</feature>
<feature type="region of interest" description="Disordered" evidence="1">
    <location>
        <begin position="494"/>
        <end position="557"/>
    </location>
</feature>
<feature type="compositionally biased region" description="Low complexity" evidence="1">
    <location>
        <begin position="1106"/>
        <end position="1120"/>
    </location>
</feature>
<feature type="compositionally biased region" description="Basic and acidic residues" evidence="1">
    <location>
        <begin position="538"/>
        <end position="548"/>
    </location>
</feature>
<feature type="region of interest" description="Disordered" evidence="1">
    <location>
        <begin position="284"/>
        <end position="306"/>
    </location>
</feature>
<feature type="region of interest" description="Disordered" evidence="1">
    <location>
        <begin position="1070"/>
        <end position="1131"/>
    </location>
</feature>
<proteinExistence type="predicted"/>
<keyword evidence="3" id="KW-1185">Reference proteome</keyword>
<feature type="region of interest" description="Disordered" evidence="1">
    <location>
        <begin position="400"/>
        <end position="428"/>
    </location>
</feature>
<dbReference type="Proteomes" id="UP000095192">
    <property type="component" value="Unassembled WGS sequence"/>
</dbReference>
<feature type="compositionally biased region" description="Low complexity" evidence="1">
    <location>
        <begin position="1018"/>
        <end position="1034"/>
    </location>
</feature>
<feature type="compositionally biased region" description="Low complexity" evidence="1">
    <location>
        <begin position="1790"/>
        <end position="1799"/>
    </location>
</feature>
<feature type="compositionally biased region" description="Basic and acidic residues" evidence="1">
    <location>
        <begin position="1620"/>
        <end position="1640"/>
    </location>
</feature>
<dbReference type="InParanoid" id="A0A1D3D884"/>
<name>A0A1D3D884_9EIME</name>
<sequence>MTMAKNDQVVTQDESLRQKRKRRGEIDASYHAAWHNPLFLNKAVYTRGGLRACRTLSRRRPPAGRAAASPPCDMPPIDRGCKLRARNTETVANESAEKMKPLASPAFRPWLRRPSSRWMLEGYAVSAPAHDCVKHTSTISSDTCRAPHANSAHFLKKKPPPTASLQAPGSRGSLASVCGAHGVFLNATRPARAAPHSAVPPSPPSRSSPWHFCSASASHAPEPLKGHTMNLWTAERVEREAPENSQASKSHDSVTLSAFVTGRRHREGYPKDLSDLASASQNITTNLRDLAPPDRPRDGPSAMSPSVAAPWSGLRLEGVPAVPGLSLAEIPLEHLAEASVDVPDSCRAANQEAAESATRPVPAYEETAGSPLWVLSASTTAACGTSCCLSPSGTCQVLPQQSPMPGWSQPPCCKSRRRPSLTSPEGRPEKMYNAQEEGLSQDARASAELLGSLLPDSWTARNGQEQHTLRPHAVQLDVVQTPISRKVFATASAPAATPGAADTQSSPTPQAASPLQNSGERRQQRCAVGSDGRIAAPARERGLRDHDSAGAFSPSTTQGAVVQAWDFLAAVPPTEWTTAPTDGENCQEERGRRTEAAAQPALSCSESLSAQGRACEHQTPSGEGSMREEQQGTDVKRGMIVEKESTKQGSKAHWIAQENAHRREQREEKEAQHLLVRSGACCRSLSKLLQRCSEEERQYFSSQGQLAAPHRQEEGVWTTSRETKEHVNLRDNAHTLAVAAADAAAPPAIETQDVPTHEEEQSADALQEGEDDDLHFYPFDSDGDELQQWQRERAAWMRESEARLRAVGGSSCKAAWGWRSSGGAESPPACASLELSAGGGRTQELPSWPDGCESSFGQLVLPSEDADQKAWLQHEMQALLREEYQQRQIVQRRAEQQLEALQQHPPLERPWILLAQQQKEEELLDKHQSVFQRMEERLLQKHQRRIQARLEQEFKAQTERLQEAQHTRPSPGEGRRKKADTHANAQPLRPRTALEKKRFLTLESPLTCGSAQWKPLRQSRGSQQQQTPPQSSASVREEAMALVTCRKSATAALEKQEKGCGMQAKSFNTILEQPSHLTPEPPPPEGKHRQENQLKEKGPYADTSSQGCGETQGQQQQVGQRSDDDPCDRLEPLAMREGDSALWHTVERLCLASEEEGQAFPPIVHAASAESPEDATRRRPHGERCVTPAAHLEEQGLLEGGGATDAVARLAAAESLSRQSKRRCSYEGCCPTALSPPVHGRQTAEFAEALHADCTWSGTGTPPRAAASLAVPQRRPPPQEAAASETTRTSLRLALPQTAKSRLGFRQQLHGKEEVLAETATSGQRQQALLRRRETLTARREGGHQLKAALPLRRSYERSCCGGGSLRGGGVEQDASWQQHASQSPLEAQAPPAWTSFCHQQPAALQAELHPYAVQQEAVFESAANCQYFLSWGMRLPPPWDVCSAPEERVLAGCSACGQYVDMRGSLEGVMSGNIAALACTPRLTEALGFPLASSGGQRDVGVRLEQTAQPQELKVAADCFPGFPAAQDDCTSFLGAVTSTTSHLREATEEGPPFALDDDLQWSRCQNVVATVTSGGLPCGIVQHSSSEGAFDAKAELASVRMAAAASENSRGVLATRLQSDEGGERRVGENSDAERSAASRDSSAVLLRGSFGDAERQSSRVWLAEASLARDLEKTAAAHRGSTSAAPTAANTSACAVSGPLHVEERGIAEQQAEEAERNARMASLNCSVGAIDREEASKGKLPSASTFNPSAPVFIPARLQRRAERNPRLVSHSGVAEEAASQASSLAAGTAGAAAQRQEHEAGSLGASSARLRQASHAGRNTAAPSPVLISQVQKELHPQHRHPQRFASCEHHGVDCRKFPASYCGARLPGCLVVTGGCLQCWQLIVKPPSFFLIEQLFPGGPAAGGRGEKADARRLP</sequence>